<gene>
    <name evidence="9" type="ORF">Tasa_048_150</name>
</gene>
<feature type="transmembrane region" description="Helical" evidence="8">
    <location>
        <begin position="233"/>
        <end position="259"/>
    </location>
</feature>
<accession>A0A0D6MQ58</accession>
<feature type="transmembrane region" description="Helical" evidence="8">
    <location>
        <begin position="20"/>
        <end position="38"/>
    </location>
</feature>
<feature type="transmembrane region" description="Helical" evidence="8">
    <location>
        <begin position="142"/>
        <end position="165"/>
    </location>
</feature>
<feature type="transmembrane region" description="Helical" evidence="8">
    <location>
        <begin position="198"/>
        <end position="221"/>
    </location>
</feature>
<keyword evidence="10" id="KW-1185">Reference proteome</keyword>
<comment type="caution">
    <text evidence="9">The sequence shown here is derived from an EMBL/GenBank/DDBJ whole genome shotgun (WGS) entry which is preliminary data.</text>
</comment>
<dbReference type="EMBL" id="BALE01000048">
    <property type="protein sequence ID" value="GAN55525.1"/>
    <property type="molecule type" value="Genomic_DNA"/>
</dbReference>
<sequence>MAALVAASMVVCSLWVVRPFLPATIWAITIVVTTWPLLLRIQALLWKSRALAVTVTTLIALLVFVMPFWLATTTVIAHGDDLKYLIRAALAFRVPPEPQWLPHFPLIGSRITEVWQQVENLSLSQLAPRLTPYAGRLIGWSIGYLGSFGMLALQFFLTLIMTAIIHTKGEAASRLAMKFGDSLAGDEGRQMVSLAGRAIRAVAVGVMVTALVEAIVGGIGIKLSGAPWPAVLTAMTFIVCLAQAGPGIILIPAIVWVYVFRDMGHAVMLLVFTVAAILIDCLLRPYLIRRQADVPMLLIMVGVIGGLSMFGLIGIFVGPVILAVTYTLIKSWMGEDSVPAGDTQKGTPVVSK</sequence>
<dbReference type="Pfam" id="PF01594">
    <property type="entry name" value="AI-2E_transport"/>
    <property type="match status" value="1"/>
</dbReference>
<comment type="subcellular location">
    <subcellularLocation>
        <location evidence="1">Cell membrane</location>
        <topology evidence="1">Multi-pass membrane protein</topology>
    </subcellularLocation>
</comment>
<dbReference type="GO" id="GO:0005886">
    <property type="term" value="C:plasma membrane"/>
    <property type="evidence" value="ECO:0007669"/>
    <property type="project" value="UniProtKB-SubCell"/>
</dbReference>
<dbReference type="InterPro" id="IPR002549">
    <property type="entry name" value="AI-2E-like"/>
</dbReference>
<dbReference type="PANTHER" id="PTHR21716:SF67">
    <property type="entry name" value="TRANSPORT PROTEIN YDIK-RELATED"/>
    <property type="match status" value="1"/>
</dbReference>
<evidence type="ECO:0000256" key="4">
    <source>
        <dbReference type="ARBA" id="ARBA00022475"/>
    </source>
</evidence>
<evidence type="ECO:0000256" key="1">
    <source>
        <dbReference type="ARBA" id="ARBA00004651"/>
    </source>
</evidence>
<evidence type="ECO:0000256" key="6">
    <source>
        <dbReference type="ARBA" id="ARBA00022989"/>
    </source>
</evidence>
<feature type="transmembrane region" description="Helical" evidence="8">
    <location>
        <begin position="299"/>
        <end position="324"/>
    </location>
</feature>
<evidence type="ECO:0000256" key="8">
    <source>
        <dbReference type="SAM" id="Phobius"/>
    </source>
</evidence>
<comment type="similarity">
    <text evidence="2">Belongs to the autoinducer-2 exporter (AI-2E) (TC 2.A.86) family.</text>
</comment>
<dbReference type="PANTHER" id="PTHR21716">
    <property type="entry name" value="TRANSMEMBRANE PROTEIN"/>
    <property type="match status" value="1"/>
</dbReference>
<proteinExistence type="inferred from homology"/>
<evidence type="ECO:0000256" key="3">
    <source>
        <dbReference type="ARBA" id="ARBA00022448"/>
    </source>
</evidence>
<keyword evidence="5 8" id="KW-0812">Transmembrane</keyword>
<evidence type="ECO:0000313" key="9">
    <source>
        <dbReference type="EMBL" id="GAN55525.1"/>
    </source>
</evidence>
<evidence type="ECO:0000313" key="10">
    <source>
        <dbReference type="Proteomes" id="UP000032679"/>
    </source>
</evidence>
<keyword evidence="6 8" id="KW-1133">Transmembrane helix</keyword>
<reference evidence="9 10" key="1">
    <citation type="submission" date="2012-10" db="EMBL/GenBank/DDBJ databases">
        <title>Genome sequencing of Tanticharoenia sakaeratensis NBRC 103193.</title>
        <authorList>
            <person name="Azuma Y."/>
            <person name="Hadano H."/>
            <person name="Hirakawa H."/>
            <person name="Matsushita K."/>
        </authorList>
    </citation>
    <scope>NUCLEOTIDE SEQUENCE [LARGE SCALE GENOMIC DNA]</scope>
    <source>
        <strain evidence="9 10">NBRC 103193</strain>
    </source>
</reference>
<evidence type="ECO:0000256" key="5">
    <source>
        <dbReference type="ARBA" id="ARBA00022692"/>
    </source>
</evidence>
<organism evidence="9 10">
    <name type="scientific">Tanticharoenia sakaeratensis NBRC 103193</name>
    <dbReference type="NCBI Taxonomy" id="1231623"/>
    <lineage>
        <taxon>Bacteria</taxon>
        <taxon>Pseudomonadati</taxon>
        <taxon>Pseudomonadota</taxon>
        <taxon>Alphaproteobacteria</taxon>
        <taxon>Acetobacterales</taxon>
        <taxon>Acetobacteraceae</taxon>
        <taxon>Tanticharoenia</taxon>
    </lineage>
</organism>
<feature type="transmembrane region" description="Helical" evidence="8">
    <location>
        <begin position="266"/>
        <end position="287"/>
    </location>
</feature>
<keyword evidence="7 8" id="KW-0472">Membrane</keyword>
<keyword evidence="3" id="KW-0813">Transport</keyword>
<dbReference type="AlphaFoldDB" id="A0A0D6MQ58"/>
<evidence type="ECO:0000256" key="7">
    <source>
        <dbReference type="ARBA" id="ARBA00023136"/>
    </source>
</evidence>
<feature type="transmembrane region" description="Helical" evidence="8">
    <location>
        <begin position="50"/>
        <end position="70"/>
    </location>
</feature>
<protein>
    <submittedName>
        <fullName evidence="9">Transporter</fullName>
    </submittedName>
</protein>
<name>A0A0D6MQ58_9PROT</name>
<keyword evidence="4" id="KW-1003">Cell membrane</keyword>
<dbReference type="Proteomes" id="UP000032679">
    <property type="component" value="Unassembled WGS sequence"/>
</dbReference>
<evidence type="ECO:0000256" key="2">
    <source>
        <dbReference type="ARBA" id="ARBA00009773"/>
    </source>
</evidence>